<dbReference type="OrthoDB" id="3176171at2759"/>
<dbReference type="EMBL" id="VSRR010018307">
    <property type="protein sequence ID" value="MPC61225.1"/>
    <property type="molecule type" value="Genomic_DNA"/>
</dbReference>
<protein>
    <submittedName>
        <fullName evidence="1">Uncharacterized protein</fullName>
    </submittedName>
</protein>
<organism evidence="1 2">
    <name type="scientific">Portunus trituberculatus</name>
    <name type="common">Swimming crab</name>
    <name type="synonym">Neptunus trituberculatus</name>
    <dbReference type="NCBI Taxonomy" id="210409"/>
    <lineage>
        <taxon>Eukaryota</taxon>
        <taxon>Metazoa</taxon>
        <taxon>Ecdysozoa</taxon>
        <taxon>Arthropoda</taxon>
        <taxon>Crustacea</taxon>
        <taxon>Multicrustacea</taxon>
        <taxon>Malacostraca</taxon>
        <taxon>Eumalacostraca</taxon>
        <taxon>Eucarida</taxon>
        <taxon>Decapoda</taxon>
        <taxon>Pleocyemata</taxon>
        <taxon>Brachyura</taxon>
        <taxon>Eubrachyura</taxon>
        <taxon>Portunoidea</taxon>
        <taxon>Portunidae</taxon>
        <taxon>Portuninae</taxon>
        <taxon>Portunus</taxon>
    </lineage>
</organism>
<evidence type="ECO:0000313" key="1">
    <source>
        <dbReference type="EMBL" id="MPC61225.1"/>
    </source>
</evidence>
<proteinExistence type="predicted"/>
<accession>A0A5B7GUW2</accession>
<dbReference type="Proteomes" id="UP000324222">
    <property type="component" value="Unassembled WGS sequence"/>
</dbReference>
<keyword evidence="2" id="KW-1185">Reference proteome</keyword>
<comment type="caution">
    <text evidence="1">The sequence shown here is derived from an EMBL/GenBank/DDBJ whole genome shotgun (WGS) entry which is preliminary data.</text>
</comment>
<gene>
    <name evidence="1" type="ORF">E2C01_055291</name>
</gene>
<reference evidence="1 2" key="1">
    <citation type="submission" date="2019-05" db="EMBL/GenBank/DDBJ databases">
        <title>Another draft genome of Portunus trituberculatus and its Hox gene families provides insights of decapod evolution.</title>
        <authorList>
            <person name="Jeong J.-H."/>
            <person name="Song I."/>
            <person name="Kim S."/>
            <person name="Choi T."/>
            <person name="Kim D."/>
            <person name="Ryu S."/>
            <person name="Kim W."/>
        </authorList>
    </citation>
    <scope>NUCLEOTIDE SEQUENCE [LARGE SCALE GENOMIC DNA]</scope>
    <source>
        <tissue evidence="1">Muscle</tissue>
    </source>
</reference>
<sequence>MIQEVLSESGLEVVVVVKDLHHQMTATLSPASFTDVLQLLRTSAKDEDTDVFENGLRWEKAEDVTCVPGFLNRLLECSAIQNCNLSINSSFNTSSSSIFSYSKTRKMNNFRHLSEMSIREIPQNECRVSVGVAAALHQVLETLPASYLHTPILSSALSALCCLYEDAVHIKDHTTEPGHTLSEEELSKSLIQLFYHSQSVISSIAAAGNSEAVILAHGKDQFQDDIQKNIMKLSNCTSRLFQASINQIHSRLCRSMAHASSLLGVKTETESLVEESSATLIRLVHNLVEEVAKLSLLTALPMPDTSFFKPGEVIGGKFTGGLRIALECLVKQCGETASKATIRLATDM</sequence>
<dbReference type="AlphaFoldDB" id="A0A5B7GUW2"/>
<evidence type="ECO:0000313" key="2">
    <source>
        <dbReference type="Proteomes" id="UP000324222"/>
    </source>
</evidence>
<name>A0A5B7GUW2_PORTR</name>